<dbReference type="AlphaFoldDB" id="A0A068NVJ1"/>
<dbReference type="EMBL" id="CP007139">
    <property type="protein sequence ID" value="AIE87533.1"/>
    <property type="molecule type" value="Genomic_DNA"/>
</dbReference>
<keyword evidence="9" id="KW-1185">Reference proteome</keyword>
<keyword evidence="3 4" id="KW-0175">Coiled coil</keyword>
<dbReference type="HOGENOM" id="CLU_516545_0_0_0"/>
<dbReference type="eggNOG" id="COG0845">
    <property type="taxonomic scope" value="Bacteria"/>
</dbReference>
<evidence type="ECO:0000259" key="7">
    <source>
        <dbReference type="Pfam" id="PF25990"/>
    </source>
</evidence>
<reference evidence="8 9" key="1">
    <citation type="journal article" date="2014" name="PLoS ONE">
        <title>The first complete genome sequence of the class fimbriimonadia in the phylum armatimonadetes.</title>
        <authorList>
            <person name="Hu Z.Y."/>
            <person name="Wang Y.Z."/>
            <person name="Im W.T."/>
            <person name="Wang S.Y."/>
            <person name="Zhao G.P."/>
            <person name="Zheng H.J."/>
            <person name="Quan Z.X."/>
        </authorList>
    </citation>
    <scope>NUCLEOTIDE SEQUENCE [LARGE SCALE GENOMIC DNA]</scope>
    <source>
        <strain evidence="8">Gsoil 348</strain>
    </source>
</reference>
<dbReference type="PANTHER" id="PTHR32347:SF14">
    <property type="entry name" value="EFFLUX SYSTEM COMPONENT YKNX-RELATED"/>
    <property type="match status" value="1"/>
</dbReference>
<dbReference type="Gene3D" id="2.40.420.20">
    <property type="match status" value="1"/>
</dbReference>
<feature type="domain" description="Multidrug resistance protein MdtA-like barrel-sandwich hybrid" evidence="6">
    <location>
        <begin position="44"/>
        <end position="338"/>
    </location>
</feature>
<dbReference type="KEGG" id="fgi:OP10G_4165"/>
<proteinExistence type="inferred from homology"/>
<dbReference type="SUPFAM" id="SSF111369">
    <property type="entry name" value="HlyD-like secretion proteins"/>
    <property type="match status" value="2"/>
</dbReference>
<dbReference type="Proteomes" id="UP000027982">
    <property type="component" value="Chromosome"/>
</dbReference>
<dbReference type="GO" id="GO:0016020">
    <property type="term" value="C:membrane"/>
    <property type="evidence" value="ECO:0007669"/>
    <property type="project" value="InterPro"/>
</dbReference>
<dbReference type="GO" id="GO:0022857">
    <property type="term" value="F:transmembrane transporter activity"/>
    <property type="evidence" value="ECO:0007669"/>
    <property type="project" value="InterPro"/>
</dbReference>
<gene>
    <name evidence="8" type="ORF">OP10G_4165</name>
</gene>
<dbReference type="GO" id="GO:0030313">
    <property type="term" value="C:cell envelope"/>
    <property type="evidence" value="ECO:0007669"/>
    <property type="project" value="UniProtKB-SubCell"/>
</dbReference>
<evidence type="ECO:0000256" key="1">
    <source>
        <dbReference type="ARBA" id="ARBA00004196"/>
    </source>
</evidence>
<dbReference type="Gene3D" id="1.10.287.470">
    <property type="entry name" value="Helix hairpin bin"/>
    <property type="match status" value="1"/>
</dbReference>
<comment type="subcellular location">
    <subcellularLocation>
        <location evidence="1">Cell envelope</location>
    </subcellularLocation>
</comment>
<comment type="similarity">
    <text evidence="2">Belongs to the membrane fusion protein (MFP) (TC 8.A.1) family.</text>
</comment>
<evidence type="ECO:0000313" key="8">
    <source>
        <dbReference type="EMBL" id="AIE87533.1"/>
    </source>
</evidence>
<evidence type="ECO:0000256" key="2">
    <source>
        <dbReference type="ARBA" id="ARBA00009477"/>
    </source>
</evidence>
<dbReference type="InterPro" id="IPR006143">
    <property type="entry name" value="RND_pump_MFP"/>
</dbReference>
<evidence type="ECO:0000256" key="5">
    <source>
        <dbReference type="SAM" id="MobiDB-lite"/>
    </source>
</evidence>
<sequence length="527" mass="56920">MALKGRSQNAALAADAALPKPTLVKKGDIVVSVVETGTIDANKVVELKGRVTGRLAKLFVDEGDSVTAGQLIAVIDPKETQLRVEQDAAQLRGAESAVGRTAIEIAQRKITAQAAYEQAQARVRQLSLELRAEPTVMRAAIQEAQNTLNTAMAERDRLQQSAQPNQRNELKSAVDEAQANYDNANQEYRRQADLSDKGYVAGRVVDSAKLVLDLAKVRLQAAKDNLAHLESAQRAEMSKATESIEQARAALRRAQANAYTPETKRQEYLSAVAEMAKAKAALKDPAMLEKQRDQSQATVAQLRSVLSDSNRQLNETEIRAPISGIVTKKLLQVGELATGLSTFSSGSTIVKIEDRSSMKVKLDINEIDMAKLKVGMAADIDVDAIPNHVYHGVVTKIAPASKEPATGQASADAVVKYEVEINLRDADAKLRSGMSAKCTVDVIRKNNVLVVPIDHVIREGRKSFVEITPANPKAKGAKPERREIKTGAQTGALVEIVSGLVEGDQISKPKYNGPQRKGFMSAGPDEQ</sequence>
<evidence type="ECO:0000313" key="9">
    <source>
        <dbReference type="Proteomes" id="UP000027982"/>
    </source>
</evidence>
<dbReference type="Pfam" id="PF25917">
    <property type="entry name" value="BSH_RND"/>
    <property type="match status" value="1"/>
</dbReference>
<feature type="coiled-coil region" evidence="4">
    <location>
        <begin position="109"/>
        <end position="257"/>
    </location>
</feature>
<organism evidence="8 9">
    <name type="scientific">Fimbriimonas ginsengisoli Gsoil 348</name>
    <dbReference type="NCBI Taxonomy" id="661478"/>
    <lineage>
        <taxon>Bacteria</taxon>
        <taxon>Bacillati</taxon>
        <taxon>Armatimonadota</taxon>
        <taxon>Fimbriimonadia</taxon>
        <taxon>Fimbriimonadales</taxon>
        <taxon>Fimbriimonadaceae</taxon>
        <taxon>Fimbriimonas</taxon>
    </lineage>
</organism>
<dbReference type="STRING" id="661478.OP10G_4165"/>
<dbReference type="Gene3D" id="2.40.50.100">
    <property type="match status" value="1"/>
</dbReference>
<protein>
    <submittedName>
        <fullName evidence="8">RND family efflux transporter MFP subunit</fullName>
    </submittedName>
</protein>
<name>A0A068NVJ1_FIMGI</name>
<evidence type="ECO:0000256" key="4">
    <source>
        <dbReference type="SAM" id="Coils"/>
    </source>
</evidence>
<dbReference type="NCBIfam" id="TIGR01730">
    <property type="entry name" value="RND_mfp"/>
    <property type="match status" value="1"/>
</dbReference>
<dbReference type="Gene3D" id="2.40.30.170">
    <property type="match status" value="1"/>
</dbReference>
<dbReference type="InterPro" id="IPR050465">
    <property type="entry name" value="UPF0194_transport"/>
</dbReference>
<dbReference type="Pfam" id="PF25990">
    <property type="entry name" value="Beta-barrel_YknX"/>
    <property type="match status" value="1"/>
</dbReference>
<dbReference type="InterPro" id="IPR058625">
    <property type="entry name" value="MdtA-like_BSH"/>
</dbReference>
<evidence type="ECO:0000259" key="6">
    <source>
        <dbReference type="Pfam" id="PF25917"/>
    </source>
</evidence>
<accession>A0A068NVJ1</accession>
<evidence type="ECO:0000256" key="3">
    <source>
        <dbReference type="ARBA" id="ARBA00023054"/>
    </source>
</evidence>
<dbReference type="InterPro" id="IPR058636">
    <property type="entry name" value="Beta-barrel_YknX"/>
</dbReference>
<feature type="region of interest" description="Disordered" evidence="5">
    <location>
        <begin position="505"/>
        <end position="527"/>
    </location>
</feature>
<feature type="domain" description="YknX-like beta-barrel" evidence="7">
    <location>
        <begin position="358"/>
        <end position="437"/>
    </location>
</feature>
<dbReference type="PANTHER" id="PTHR32347">
    <property type="entry name" value="EFFLUX SYSTEM COMPONENT YKNX-RELATED"/>
    <property type="match status" value="1"/>
</dbReference>